<name>A0A316YRP8_9BASI</name>
<evidence type="ECO:0000256" key="6">
    <source>
        <dbReference type="ARBA" id="ARBA00022982"/>
    </source>
</evidence>
<keyword evidence="5 9" id="KW-0999">Mitochondrion inner membrane</keyword>
<comment type="similarity">
    <text evidence="2 9">Belongs to the UQCRB/QCR7 family.</text>
</comment>
<keyword evidence="6 9" id="KW-0249">Electron transport</keyword>
<evidence type="ECO:0000256" key="4">
    <source>
        <dbReference type="ARBA" id="ARBA00022660"/>
    </source>
</evidence>
<sequence length="130" mass="14896">MATALEGLSLAKYIKASPALSRLIRPVANAYARAAGHRQMGLRYDDLVMEERESVQKALGRLDSREAYDRAFRLKQAIHLSVLHRELPKEQWLKPEEDTRYLTPLIEEVQKEAEERAAWDTVKVDKKGGH</sequence>
<dbReference type="FunFam" id="1.10.1090.10:FF:000001">
    <property type="entry name" value="Cytochrome b-c1 complex subunit 7"/>
    <property type="match status" value="1"/>
</dbReference>
<evidence type="ECO:0000313" key="10">
    <source>
        <dbReference type="EMBL" id="PWN91792.1"/>
    </source>
</evidence>
<evidence type="ECO:0000256" key="1">
    <source>
        <dbReference type="ARBA" id="ARBA00004443"/>
    </source>
</evidence>
<dbReference type="GO" id="GO:0006122">
    <property type="term" value="P:mitochondrial electron transport, ubiquinol to cytochrome c"/>
    <property type="evidence" value="ECO:0007669"/>
    <property type="project" value="InterPro"/>
</dbReference>
<keyword evidence="8 9" id="KW-0472">Membrane</keyword>
<dbReference type="OrthoDB" id="425749at2759"/>
<keyword evidence="11" id="KW-1185">Reference proteome</keyword>
<dbReference type="RefSeq" id="XP_025378990.1">
    <property type="nucleotide sequence ID" value="XM_025523944.1"/>
</dbReference>
<dbReference type="AlphaFoldDB" id="A0A316YRP8"/>
<comment type="subcellular location">
    <subcellularLocation>
        <location evidence="1">Mitochondrion inner membrane</location>
        <topology evidence="1">Peripheral membrane protein</topology>
        <orientation evidence="1">Matrix side</orientation>
    </subcellularLocation>
</comment>
<dbReference type="InParanoid" id="A0A316YRP8"/>
<dbReference type="EMBL" id="KZ819635">
    <property type="protein sequence ID" value="PWN91792.1"/>
    <property type="molecule type" value="Genomic_DNA"/>
</dbReference>
<dbReference type="Proteomes" id="UP000245768">
    <property type="component" value="Unassembled WGS sequence"/>
</dbReference>
<evidence type="ECO:0000256" key="7">
    <source>
        <dbReference type="ARBA" id="ARBA00023128"/>
    </source>
</evidence>
<dbReference type="PIRSF" id="PIRSF000022">
    <property type="entry name" value="Bc1_14K"/>
    <property type="match status" value="1"/>
</dbReference>
<dbReference type="Gene3D" id="1.10.1090.10">
    <property type="entry name" value="Cytochrome b-c1 complex subunit 7"/>
    <property type="match status" value="1"/>
</dbReference>
<dbReference type="InterPro" id="IPR036544">
    <property type="entry name" value="QCR7_sf"/>
</dbReference>
<dbReference type="PANTHER" id="PTHR12022">
    <property type="entry name" value="UBIQUINOL-CYTOCHROME C REDUCTASE COMPLEX 14 KD PROTEIN"/>
    <property type="match status" value="1"/>
</dbReference>
<dbReference type="SUPFAM" id="SSF81524">
    <property type="entry name" value="14 kDa protein of cytochrome bc1 complex (Ubiquinol-cytochrome c reductase)"/>
    <property type="match status" value="1"/>
</dbReference>
<evidence type="ECO:0000256" key="2">
    <source>
        <dbReference type="ARBA" id="ARBA00008554"/>
    </source>
</evidence>
<evidence type="ECO:0000313" key="11">
    <source>
        <dbReference type="Proteomes" id="UP000245768"/>
    </source>
</evidence>
<dbReference type="Pfam" id="PF02271">
    <property type="entry name" value="UCR_14kD"/>
    <property type="match status" value="1"/>
</dbReference>
<gene>
    <name evidence="10" type="ORF">FA10DRAFT_284714</name>
</gene>
<dbReference type="InterPro" id="IPR003197">
    <property type="entry name" value="QCR7"/>
</dbReference>
<keyword evidence="3 9" id="KW-0813">Transport</keyword>
<accession>A0A316YRP8</accession>
<keyword evidence="7 9" id="KW-0496">Mitochondrion</keyword>
<protein>
    <recommendedName>
        <fullName evidence="9">Cytochrome b-c1 complex subunit 7</fullName>
    </recommendedName>
</protein>
<dbReference type="GO" id="GO:0005743">
    <property type="term" value="C:mitochondrial inner membrane"/>
    <property type="evidence" value="ECO:0007669"/>
    <property type="project" value="UniProtKB-SubCell"/>
</dbReference>
<reference evidence="10" key="1">
    <citation type="journal article" date="2018" name="Mol. Biol. Evol.">
        <title>Broad Genomic Sampling Reveals a Smut Pathogenic Ancestry of the Fungal Clade Ustilaginomycotina.</title>
        <authorList>
            <person name="Kijpornyongpan T."/>
            <person name="Mondo S.J."/>
            <person name="Barry K."/>
            <person name="Sandor L."/>
            <person name="Lee J."/>
            <person name="Lipzen A."/>
            <person name="Pangilinan J."/>
            <person name="LaButti K."/>
            <person name="Hainaut M."/>
            <person name="Henrissat B."/>
            <person name="Grigoriev I.V."/>
            <person name="Spatafora J.W."/>
            <person name="Aime M.C."/>
        </authorList>
    </citation>
    <scope>NUCLEOTIDE SEQUENCE [LARGE SCALE GENOMIC DNA]</scope>
    <source>
        <strain evidence="10">MCA 4198</strain>
    </source>
</reference>
<evidence type="ECO:0000256" key="8">
    <source>
        <dbReference type="ARBA" id="ARBA00023136"/>
    </source>
</evidence>
<comment type="function">
    <text evidence="9">Component of the ubiquinol-cytochrome c oxidoreductase, a multisubunit transmembrane complex that is part of the mitochondrial electron transport chain which drives oxidative phosphorylation.</text>
</comment>
<dbReference type="GeneID" id="37045860"/>
<dbReference type="GO" id="GO:0045275">
    <property type="term" value="C:respiratory chain complex III"/>
    <property type="evidence" value="ECO:0007669"/>
    <property type="project" value="InterPro"/>
</dbReference>
<dbReference type="STRING" id="215250.A0A316YRP8"/>
<dbReference type="FunCoup" id="A0A316YRP8">
    <property type="interactions" value="91"/>
</dbReference>
<proteinExistence type="inferred from homology"/>
<evidence type="ECO:0000256" key="9">
    <source>
        <dbReference type="PIRNR" id="PIRNR000022"/>
    </source>
</evidence>
<organism evidence="10 11">
    <name type="scientific">Acaromyces ingoldii</name>
    <dbReference type="NCBI Taxonomy" id="215250"/>
    <lineage>
        <taxon>Eukaryota</taxon>
        <taxon>Fungi</taxon>
        <taxon>Dikarya</taxon>
        <taxon>Basidiomycota</taxon>
        <taxon>Ustilaginomycotina</taxon>
        <taxon>Exobasidiomycetes</taxon>
        <taxon>Exobasidiales</taxon>
        <taxon>Cryptobasidiaceae</taxon>
        <taxon>Acaromyces</taxon>
    </lineage>
</organism>
<evidence type="ECO:0000256" key="3">
    <source>
        <dbReference type="ARBA" id="ARBA00022448"/>
    </source>
</evidence>
<dbReference type="PANTHER" id="PTHR12022:SF0">
    <property type="entry name" value="CYTOCHROME B-C1 COMPLEX SUBUNIT 7"/>
    <property type="match status" value="1"/>
</dbReference>
<evidence type="ECO:0000256" key="5">
    <source>
        <dbReference type="ARBA" id="ARBA00022792"/>
    </source>
</evidence>
<keyword evidence="4 9" id="KW-0679">Respiratory chain</keyword>